<protein>
    <submittedName>
        <fullName evidence="1">Uncharacterized protein</fullName>
    </submittedName>
</protein>
<accession>A0A183Q6A1</accession>
<keyword evidence="2" id="KW-1185">Reference proteome</keyword>
<dbReference type="EMBL" id="UZAL01050027">
    <property type="protein sequence ID" value="VDP86569.1"/>
    <property type="molecule type" value="Genomic_DNA"/>
</dbReference>
<dbReference type="Gene3D" id="2.20.20.110">
    <property type="entry name" value="Rad4, beta-hairpin domain BHD1"/>
    <property type="match status" value="1"/>
</dbReference>
<evidence type="ECO:0000313" key="2">
    <source>
        <dbReference type="Proteomes" id="UP000269396"/>
    </source>
</evidence>
<dbReference type="InterPro" id="IPR004583">
    <property type="entry name" value="DNA_repair_Rad4"/>
</dbReference>
<organism evidence="1 2">
    <name type="scientific">Schistosoma mattheei</name>
    <dbReference type="NCBI Taxonomy" id="31246"/>
    <lineage>
        <taxon>Eukaryota</taxon>
        <taxon>Metazoa</taxon>
        <taxon>Spiralia</taxon>
        <taxon>Lophotrochozoa</taxon>
        <taxon>Platyhelminthes</taxon>
        <taxon>Trematoda</taxon>
        <taxon>Digenea</taxon>
        <taxon>Strigeidida</taxon>
        <taxon>Schistosomatoidea</taxon>
        <taxon>Schistosomatidae</taxon>
        <taxon>Schistosoma</taxon>
    </lineage>
</organism>
<evidence type="ECO:0000313" key="1">
    <source>
        <dbReference type="EMBL" id="VDP86569.1"/>
    </source>
</evidence>
<dbReference type="Proteomes" id="UP000269396">
    <property type="component" value="Unassembled WGS sequence"/>
</dbReference>
<reference evidence="1 2" key="1">
    <citation type="submission" date="2018-11" db="EMBL/GenBank/DDBJ databases">
        <authorList>
            <consortium name="Pathogen Informatics"/>
        </authorList>
    </citation>
    <scope>NUCLEOTIDE SEQUENCE [LARGE SCALE GENOMIC DNA]</scope>
    <source>
        <strain>Denwood</strain>
        <strain evidence="2">Zambia</strain>
    </source>
</reference>
<dbReference type="GO" id="GO:0005737">
    <property type="term" value="C:cytoplasm"/>
    <property type="evidence" value="ECO:0007669"/>
    <property type="project" value="TreeGrafter"/>
</dbReference>
<dbReference type="GO" id="GO:0006298">
    <property type="term" value="P:mismatch repair"/>
    <property type="evidence" value="ECO:0007669"/>
    <property type="project" value="TreeGrafter"/>
</dbReference>
<dbReference type="PANTHER" id="PTHR12135">
    <property type="entry name" value="DNA REPAIR PROTEIN XP-C / RAD4"/>
    <property type="match status" value="1"/>
</dbReference>
<dbReference type="SMART" id="SM01030">
    <property type="entry name" value="BHD_1"/>
    <property type="match status" value="1"/>
</dbReference>
<dbReference type="InterPro" id="IPR036985">
    <property type="entry name" value="Transglutaminase-like_sf"/>
</dbReference>
<dbReference type="Pfam" id="PF10403">
    <property type="entry name" value="BHD_1"/>
    <property type="match status" value="1"/>
</dbReference>
<dbReference type="GO" id="GO:0071942">
    <property type="term" value="C:XPC complex"/>
    <property type="evidence" value="ECO:0007669"/>
    <property type="project" value="TreeGrafter"/>
</dbReference>
<dbReference type="GO" id="GO:0003697">
    <property type="term" value="F:single-stranded DNA binding"/>
    <property type="evidence" value="ECO:0007669"/>
    <property type="project" value="TreeGrafter"/>
</dbReference>
<dbReference type="InterPro" id="IPR018326">
    <property type="entry name" value="Rad4_beta-hairpin_dom1"/>
</dbReference>
<name>A0A183Q6A1_9TREM</name>
<proteinExistence type="predicted"/>
<dbReference type="SUPFAM" id="SSF54001">
    <property type="entry name" value="Cysteine proteinases"/>
    <property type="match status" value="1"/>
</dbReference>
<dbReference type="AlphaFoldDB" id="A0A183Q6A1"/>
<dbReference type="InterPro" id="IPR038765">
    <property type="entry name" value="Papain-like_cys_pep_sf"/>
</dbReference>
<dbReference type="PANTHER" id="PTHR12135:SF0">
    <property type="entry name" value="DNA REPAIR PROTEIN COMPLEMENTING XP-C CELLS"/>
    <property type="match status" value="1"/>
</dbReference>
<sequence length="292" mass="34140">MQLCTENNSCGDYEYQLVRRLSESKSTEGDCLILLVAALRSLGFDVRIILGLHPIPLLPSEPATKMLTSKTKEIKSSNKGKHNRKIISSDEEDIFDTNSDHHYYNENSKSSITLFAEVFLPKLNRWDWCVSARTHRIPAEKWSSFLDIQSRFFDKDAVEYDALVSKLNTVPTFQRDKKDKDSIQEKLLSEPLPKRMQDFKNHPLYVLQRHLLKFQVIHPPDSIPLGYFRNEPVYSRDCLHLCHTRESWLKEAMVCSQHYCFQEKYIPRCSRKSFLPQIHILSLIFPTITNYV</sequence>
<dbReference type="GO" id="GO:0000111">
    <property type="term" value="C:nucleotide-excision repair factor 2 complex"/>
    <property type="evidence" value="ECO:0007669"/>
    <property type="project" value="TreeGrafter"/>
</dbReference>
<dbReference type="GO" id="GO:0006289">
    <property type="term" value="P:nucleotide-excision repair"/>
    <property type="evidence" value="ECO:0007669"/>
    <property type="project" value="InterPro"/>
</dbReference>
<dbReference type="Gene3D" id="3.90.260.10">
    <property type="entry name" value="Transglutaminase-like"/>
    <property type="match status" value="1"/>
</dbReference>
<gene>
    <name evidence="1" type="ORF">SMTD_LOCUS22137</name>
</gene>
<dbReference type="GO" id="GO:0003684">
    <property type="term" value="F:damaged DNA binding"/>
    <property type="evidence" value="ECO:0007669"/>
    <property type="project" value="InterPro"/>
</dbReference>
<dbReference type="STRING" id="31246.A0A183Q6A1"/>